<protein>
    <submittedName>
        <fullName evidence="1">Uncharacterized protein</fullName>
    </submittedName>
</protein>
<comment type="caution">
    <text evidence="1">The sequence shown here is derived from an EMBL/GenBank/DDBJ whole genome shotgun (WGS) entry which is preliminary data.</text>
</comment>
<accession>A0A101KXP9</accession>
<dbReference type="AlphaFoldDB" id="A0A101KXP9"/>
<evidence type="ECO:0000313" key="2">
    <source>
        <dbReference type="Proteomes" id="UP000053176"/>
    </source>
</evidence>
<evidence type="ECO:0000313" key="1">
    <source>
        <dbReference type="EMBL" id="KUM28877.1"/>
    </source>
</evidence>
<sequence>MIACTSPLAMASDTTCVALASASAERSRASASRKAASLRPSASRICDCFRPSAARIWARLSRSAIIWRPIDSTRLAGGLMSLISTRVILMPHGCAASSTTRSRRSLIASRLDSNSSRSIEPMTVRMLVMVRLRMAFCRPETW</sequence>
<dbReference type="Proteomes" id="UP000053176">
    <property type="component" value="Unassembled WGS sequence"/>
</dbReference>
<name>A0A101KXP9_RHILI</name>
<organism evidence="1 2">
    <name type="scientific">Rhizobium loti</name>
    <name type="common">Mesorhizobium loti</name>
    <dbReference type="NCBI Taxonomy" id="381"/>
    <lineage>
        <taxon>Bacteria</taxon>
        <taxon>Pseudomonadati</taxon>
        <taxon>Pseudomonadota</taxon>
        <taxon>Alphaproteobacteria</taxon>
        <taxon>Hyphomicrobiales</taxon>
        <taxon>Phyllobacteriaceae</taxon>
        <taxon>Mesorhizobium</taxon>
    </lineage>
</organism>
<gene>
    <name evidence="1" type="ORF">AU467_00995</name>
</gene>
<proteinExistence type="predicted"/>
<reference evidence="1 2" key="1">
    <citation type="submission" date="2015-12" db="EMBL/GenBank/DDBJ databases">
        <title>Draft genome sequence of Mesorhizobium sp. UFLA 01-765, a multitolerant efficient symbiont and plant-growth promoting strain isolated from Zn-mining soil using Leucaena leucocephala as a trap plant.</title>
        <authorList>
            <person name="Rangel W.M."/>
            <person name="Thijs S."/>
            <person name="Longatti S.M."/>
            <person name="Moreira F.M."/>
            <person name="Weyens N."/>
            <person name="Vangronsveld J."/>
            <person name="Van Hamme J.D."/>
            <person name="Bottos E.M."/>
            <person name="Rineau F."/>
        </authorList>
    </citation>
    <scope>NUCLEOTIDE SEQUENCE [LARGE SCALE GENOMIC DNA]</scope>
    <source>
        <strain evidence="1 2">UFLA 01-765</strain>
    </source>
</reference>
<dbReference type="EMBL" id="LPWA01000001">
    <property type="protein sequence ID" value="KUM28877.1"/>
    <property type="molecule type" value="Genomic_DNA"/>
</dbReference>